<feature type="chain" id="PRO_5012006173" description="Transmembrane protein" evidence="3">
    <location>
        <begin position="25"/>
        <end position="118"/>
    </location>
</feature>
<accession>A0A1R3JFM9</accession>
<dbReference type="Proteomes" id="UP000188268">
    <property type="component" value="Unassembled WGS sequence"/>
</dbReference>
<evidence type="ECO:0008006" key="6">
    <source>
        <dbReference type="Google" id="ProtNLM"/>
    </source>
</evidence>
<keyword evidence="2" id="KW-1133">Transmembrane helix</keyword>
<evidence type="ECO:0000313" key="4">
    <source>
        <dbReference type="EMBL" id="OMO93625.1"/>
    </source>
</evidence>
<keyword evidence="3" id="KW-0732">Signal</keyword>
<keyword evidence="5" id="KW-1185">Reference proteome</keyword>
<dbReference type="AlphaFoldDB" id="A0A1R3JFM9"/>
<sequence length="118" mass="12942">MSLLLWAFALQLVTLGETISPIKAAKFQPIPYFPPPNKRREDHTAAAGEKKAEKKKAMASRKHSSLACIKFWLVVGSTMLLIIWVCIMQMASLDGAEELGRGGRPGAPLQLPRENVDG</sequence>
<evidence type="ECO:0000313" key="5">
    <source>
        <dbReference type="Proteomes" id="UP000188268"/>
    </source>
</evidence>
<feature type="compositionally biased region" description="Basic and acidic residues" evidence="1">
    <location>
        <begin position="38"/>
        <end position="56"/>
    </location>
</feature>
<evidence type="ECO:0000256" key="1">
    <source>
        <dbReference type="SAM" id="MobiDB-lite"/>
    </source>
</evidence>
<keyword evidence="2" id="KW-0472">Membrane</keyword>
<gene>
    <name evidence="4" type="ORF">CCACVL1_06427</name>
</gene>
<feature type="signal peptide" evidence="3">
    <location>
        <begin position="1"/>
        <end position="24"/>
    </location>
</feature>
<dbReference type="EMBL" id="AWWV01008065">
    <property type="protein sequence ID" value="OMO93625.1"/>
    <property type="molecule type" value="Genomic_DNA"/>
</dbReference>
<protein>
    <recommendedName>
        <fullName evidence="6">Transmembrane protein</fullName>
    </recommendedName>
</protein>
<feature type="region of interest" description="Disordered" evidence="1">
    <location>
        <begin position="99"/>
        <end position="118"/>
    </location>
</feature>
<feature type="transmembrane region" description="Helical" evidence="2">
    <location>
        <begin position="71"/>
        <end position="91"/>
    </location>
</feature>
<evidence type="ECO:0000256" key="3">
    <source>
        <dbReference type="SAM" id="SignalP"/>
    </source>
</evidence>
<name>A0A1R3JFM9_COCAP</name>
<comment type="caution">
    <text evidence="4">The sequence shown here is derived from an EMBL/GenBank/DDBJ whole genome shotgun (WGS) entry which is preliminary data.</text>
</comment>
<proteinExistence type="predicted"/>
<organism evidence="4 5">
    <name type="scientific">Corchorus capsularis</name>
    <name type="common">Jute</name>
    <dbReference type="NCBI Taxonomy" id="210143"/>
    <lineage>
        <taxon>Eukaryota</taxon>
        <taxon>Viridiplantae</taxon>
        <taxon>Streptophyta</taxon>
        <taxon>Embryophyta</taxon>
        <taxon>Tracheophyta</taxon>
        <taxon>Spermatophyta</taxon>
        <taxon>Magnoliopsida</taxon>
        <taxon>eudicotyledons</taxon>
        <taxon>Gunneridae</taxon>
        <taxon>Pentapetalae</taxon>
        <taxon>rosids</taxon>
        <taxon>malvids</taxon>
        <taxon>Malvales</taxon>
        <taxon>Malvaceae</taxon>
        <taxon>Grewioideae</taxon>
        <taxon>Apeibeae</taxon>
        <taxon>Corchorus</taxon>
    </lineage>
</organism>
<evidence type="ECO:0000256" key="2">
    <source>
        <dbReference type="SAM" id="Phobius"/>
    </source>
</evidence>
<dbReference type="Gramene" id="OMO93625">
    <property type="protein sequence ID" value="OMO93625"/>
    <property type="gene ID" value="CCACVL1_06427"/>
</dbReference>
<reference evidence="4 5" key="1">
    <citation type="submission" date="2013-09" db="EMBL/GenBank/DDBJ databases">
        <title>Corchorus capsularis genome sequencing.</title>
        <authorList>
            <person name="Alam M."/>
            <person name="Haque M.S."/>
            <person name="Islam M.S."/>
            <person name="Emdad E.M."/>
            <person name="Islam M.M."/>
            <person name="Ahmed B."/>
            <person name="Halim A."/>
            <person name="Hossen Q.M.M."/>
            <person name="Hossain M.Z."/>
            <person name="Ahmed R."/>
            <person name="Khan M.M."/>
            <person name="Islam R."/>
            <person name="Rashid M.M."/>
            <person name="Khan S.A."/>
            <person name="Rahman M.S."/>
            <person name="Alam M."/>
        </authorList>
    </citation>
    <scope>NUCLEOTIDE SEQUENCE [LARGE SCALE GENOMIC DNA]</scope>
    <source>
        <strain evidence="5">cv. CVL-1</strain>
        <tissue evidence="4">Whole seedling</tissue>
    </source>
</reference>
<feature type="region of interest" description="Disordered" evidence="1">
    <location>
        <begin position="33"/>
        <end position="57"/>
    </location>
</feature>
<keyword evidence="2" id="KW-0812">Transmembrane</keyword>